<evidence type="ECO:0000313" key="1">
    <source>
        <dbReference type="EnsemblPlants" id="ORGLA04G0078700.1"/>
    </source>
</evidence>
<dbReference type="AlphaFoldDB" id="I1PKR8"/>
<dbReference type="EnsemblPlants" id="ORGLA04G0078700.1">
    <property type="protein sequence ID" value="ORGLA04G0078700.1"/>
    <property type="gene ID" value="ORGLA04G0078700"/>
</dbReference>
<proteinExistence type="predicted"/>
<organism evidence="1 2">
    <name type="scientific">Oryza glaberrima</name>
    <name type="common">African rice</name>
    <dbReference type="NCBI Taxonomy" id="4538"/>
    <lineage>
        <taxon>Eukaryota</taxon>
        <taxon>Viridiplantae</taxon>
        <taxon>Streptophyta</taxon>
        <taxon>Embryophyta</taxon>
        <taxon>Tracheophyta</taxon>
        <taxon>Spermatophyta</taxon>
        <taxon>Magnoliopsida</taxon>
        <taxon>Liliopsida</taxon>
        <taxon>Poales</taxon>
        <taxon>Poaceae</taxon>
        <taxon>BOP clade</taxon>
        <taxon>Oryzoideae</taxon>
        <taxon>Oryzeae</taxon>
        <taxon>Oryzinae</taxon>
        <taxon>Oryza</taxon>
    </lineage>
</organism>
<dbReference type="OMA" id="CWARVST"/>
<sequence>MARPMAQDFGPAQVRPDRCWARVSTAWLLGCAWAYGLTWWADPTQHELQGDEIDLFSTTCGIPTKLQHFKGSRNESVTRNNLRITLVTSPATVGLRSLPDGAPDGDERVNL</sequence>
<name>I1PKR8_ORYGL</name>
<protein>
    <submittedName>
        <fullName evidence="1">Uncharacterized protein</fullName>
    </submittedName>
</protein>
<dbReference type="Proteomes" id="UP000007306">
    <property type="component" value="Chromosome 4"/>
</dbReference>
<evidence type="ECO:0000313" key="2">
    <source>
        <dbReference type="Proteomes" id="UP000007306"/>
    </source>
</evidence>
<accession>I1PKR8</accession>
<dbReference type="HOGENOM" id="CLU_2162377_0_0_1"/>
<reference evidence="1" key="1">
    <citation type="submission" date="2015-06" db="UniProtKB">
        <authorList>
            <consortium name="EnsemblPlants"/>
        </authorList>
    </citation>
    <scope>IDENTIFICATION</scope>
</reference>
<dbReference type="Gramene" id="ORGLA04G0078700.1">
    <property type="protein sequence ID" value="ORGLA04G0078700.1"/>
    <property type="gene ID" value="ORGLA04G0078700"/>
</dbReference>
<keyword evidence="2" id="KW-1185">Reference proteome</keyword>
<reference evidence="1 2" key="2">
    <citation type="submission" date="2018-04" db="EMBL/GenBank/DDBJ databases">
        <title>OglaRS2 (Oryza glaberrima Reference Sequence Version 2).</title>
        <authorList>
            <person name="Zhang J."/>
            <person name="Kudrna D."/>
            <person name="Lee S."/>
            <person name="Talag J."/>
            <person name="Rajasekar S."/>
            <person name="Wing R.A."/>
        </authorList>
    </citation>
    <scope>NUCLEOTIDE SEQUENCE [LARGE SCALE GENOMIC DNA]</scope>
    <source>
        <strain evidence="1 2">cv. IRGC 96717</strain>
    </source>
</reference>